<proteinExistence type="predicted"/>
<gene>
    <name evidence="2" type="ORF">LKD45_09270</name>
</gene>
<keyword evidence="2" id="KW-0966">Cell projection</keyword>
<accession>A0AAE3AU41</accession>
<dbReference type="EMBL" id="JAJEQF010000022">
    <property type="protein sequence ID" value="MCC2167878.1"/>
    <property type="molecule type" value="Genomic_DNA"/>
</dbReference>
<dbReference type="RefSeq" id="WP_021915596.1">
    <property type="nucleotide sequence ID" value="NZ_JAJEQF010000022.1"/>
</dbReference>
<keyword evidence="2" id="KW-0282">Flagellum</keyword>
<protein>
    <submittedName>
        <fullName evidence="2">Flagellar export protein FliJ</fullName>
    </submittedName>
</protein>
<keyword evidence="1" id="KW-0175">Coiled coil</keyword>
<comment type="caution">
    <text evidence="2">The sequence shown here is derived from an EMBL/GenBank/DDBJ whole genome shotgun (WGS) entry which is preliminary data.</text>
</comment>
<sequence>MARRKKNMTYEEELTYLDSEISKTEETLKALKTRKKELAKVKEQADLQTLYAAIKESGKSVADVISSLK</sequence>
<name>A0AAE3AU41_9FIRM</name>
<evidence type="ECO:0000313" key="2">
    <source>
        <dbReference type="EMBL" id="MCC2167878.1"/>
    </source>
</evidence>
<dbReference type="Proteomes" id="UP001199355">
    <property type="component" value="Unassembled WGS sequence"/>
</dbReference>
<evidence type="ECO:0000313" key="3">
    <source>
        <dbReference type="Proteomes" id="UP001199355"/>
    </source>
</evidence>
<evidence type="ECO:0000256" key="1">
    <source>
        <dbReference type="SAM" id="Coils"/>
    </source>
</evidence>
<keyword evidence="2" id="KW-0969">Cilium</keyword>
<dbReference type="AlphaFoldDB" id="A0AAE3AU41"/>
<reference evidence="2 3" key="1">
    <citation type="submission" date="2021-10" db="EMBL/GenBank/DDBJ databases">
        <title>Anaerobic single-cell dispensing facilitates the cultivation of human gut bacteria.</title>
        <authorList>
            <person name="Afrizal A."/>
        </authorList>
    </citation>
    <scope>NUCLEOTIDE SEQUENCE [LARGE SCALE GENOMIC DNA]</scope>
    <source>
        <strain evidence="2 3">CLA-AA-H244</strain>
    </source>
</reference>
<feature type="coiled-coil region" evidence="1">
    <location>
        <begin position="21"/>
        <end position="48"/>
    </location>
</feature>
<organism evidence="2 3">
    <name type="scientific">Gallintestinimicrobium propionicum</name>
    <dbReference type="NCBI Taxonomy" id="2981770"/>
    <lineage>
        <taxon>Bacteria</taxon>
        <taxon>Bacillati</taxon>
        <taxon>Bacillota</taxon>
        <taxon>Clostridia</taxon>
        <taxon>Lachnospirales</taxon>
        <taxon>Lachnospiraceae</taxon>
        <taxon>Gallintestinimicrobium</taxon>
    </lineage>
</organism>
<keyword evidence="3" id="KW-1185">Reference proteome</keyword>